<dbReference type="PANTHER" id="PTHR12810:SF0">
    <property type="entry name" value="SMALL RIBOSOMAL SUBUNIT PROTEIN MS29"/>
    <property type="match status" value="1"/>
</dbReference>
<evidence type="ECO:0000256" key="1">
    <source>
        <dbReference type="ARBA" id="ARBA00004173"/>
    </source>
</evidence>
<evidence type="ECO:0000256" key="3">
    <source>
        <dbReference type="ARBA" id="ARBA00022946"/>
    </source>
</evidence>
<dbReference type="GO" id="GO:0006915">
    <property type="term" value="P:apoptotic process"/>
    <property type="evidence" value="ECO:0007669"/>
    <property type="project" value="InterPro"/>
</dbReference>
<feature type="transmembrane region" description="Helical" evidence="9">
    <location>
        <begin position="1275"/>
        <end position="1294"/>
    </location>
</feature>
<evidence type="ECO:0000259" key="11">
    <source>
        <dbReference type="Pfam" id="PF23860"/>
    </source>
</evidence>
<dbReference type="InterPro" id="IPR055375">
    <property type="entry name" value="Ribophorin_II_2nd"/>
</dbReference>
<dbReference type="InterPro" id="IPR004127">
    <property type="entry name" value="Prefoldin_subunit_alpha"/>
</dbReference>
<keyword evidence="9" id="KW-0812">Transmembrane</keyword>
<feature type="coiled-coil region" evidence="8">
    <location>
        <begin position="171"/>
        <end position="198"/>
    </location>
</feature>
<accession>A0A194Q431</accession>
<comment type="similarity">
    <text evidence="2">Belongs to the mitochondrion-specific ribosomal protein mS29 family.</text>
</comment>
<keyword evidence="3" id="KW-0809">Transit peptide</keyword>
<evidence type="ECO:0000256" key="5">
    <source>
        <dbReference type="ARBA" id="ARBA00023128"/>
    </source>
</evidence>
<dbReference type="InterPro" id="IPR019368">
    <property type="entry name" value="Ribosomal_mS29"/>
</dbReference>
<proteinExistence type="inferred from homology"/>
<evidence type="ECO:0000256" key="4">
    <source>
        <dbReference type="ARBA" id="ARBA00022980"/>
    </source>
</evidence>
<evidence type="ECO:0000256" key="7">
    <source>
        <dbReference type="ARBA" id="ARBA00035140"/>
    </source>
</evidence>
<evidence type="ECO:0000313" key="14">
    <source>
        <dbReference type="EMBL" id="KPJ00302.1"/>
    </source>
</evidence>
<keyword evidence="8" id="KW-0175">Coiled coil</keyword>
<dbReference type="InterPro" id="IPR009053">
    <property type="entry name" value="Prefoldin"/>
</dbReference>
<dbReference type="Pfam" id="PF23860">
    <property type="entry name" value="Ribophorin_II_3rd"/>
    <property type="match status" value="1"/>
</dbReference>
<feature type="coiled-coil region" evidence="8">
    <location>
        <begin position="245"/>
        <end position="299"/>
    </location>
</feature>
<dbReference type="InterPro" id="IPR055373">
    <property type="entry name" value="Ribophorin_II_N"/>
</dbReference>
<dbReference type="PRINTS" id="PR01716">
    <property type="entry name" value="DEATHASSOCP3"/>
</dbReference>
<feature type="domain" description="Ribophorin II third" evidence="11">
    <location>
        <begin position="1101"/>
        <end position="1228"/>
    </location>
</feature>
<feature type="domain" description="Ribophorin II N-terminal" evidence="10">
    <location>
        <begin position="810"/>
        <end position="988"/>
    </location>
</feature>
<evidence type="ECO:0000256" key="2">
    <source>
        <dbReference type="ARBA" id="ARBA00009863"/>
    </source>
</evidence>
<dbReference type="InterPro" id="IPR055374">
    <property type="entry name" value="Ribophorin_II_3rd"/>
</dbReference>
<dbReference type="Pfam" id="PF23861">
    <property type="entry name" value="Ribophorin_II_2nd"/>
    <property type="match status" value="1"/>
</dbReference>
<evidence type="ECO:0000256" key="9">
    <source>
        <dbReference type="SAM" id="Phobius"/>
    </source>
</evidence>
<gene>
    <name evidence="14" type="ORF">RR46_02690</name>
</gene>
<keyword evidence="15" id="KW-1185">Reference proteome</keyword>
<dbReference type="GO" id="GO:0005763">
    <property type="term" value="C:mitochondrial small ribosomal subunit"/>
    <property type="evidence" value="ECO:0007669"/>
    <property type="project" value="TreeGrafter"/>
</dbReference>
<keyword evidence="5" id="KW-0496">Mitochondrion</keyword>
<feature type="domain" description="Ribophorin II second" evidence="12">
    <location>
        <begin position="995"/>
        <end position="1092"/>
    </location>
</feature>
<evidence type="ECO:0000313" key="15">
    <source>
        <dbReference type="Proteomes" id="UP000053268"/>
    </source>
</evidence>
<dbReference type="CDD" id="cd23159">
    <property type="entry name" value="Prefoldin_URI1"/>
    <property type="match status" value="1"/>
</dbReference>
<protein>
    <recommendedName>
        <fullName evidence="7">Small ribosomal subunit protein mS29</fullName>
    </recommendedName>
</protein>
<evidence type="ECO:0000256" key="6">
    <source>
        <dbReference type="ARBA" id="ARBA00023274"/>
    </source>
</evidence>
<dbReference type="Pfam" id="PF10236">
    <property type="entry name" value="DAP3"/>
    <property type="match status" value="1"/>
</dbReference>
<dbReference type="Pfam" id="PF25147">
    <property type="entry name" value="Ribophorin_II_C"/>
    <property type="match status" value="1"/>
</dbReference>
<dbReference type="SUPFAM" id="SSF46579">
    <property type="entry name" value="Prefoldin"/>
    <property type="match status" value="1"/>
</dbReference>
<dbReference type="GO" id="GO:0003735">
    <property type="term" value="F:structural constituent of ribosome"/>
    <property type="evidence" value="ECO:0007669"/>
    <property type="project" value="TreeGrafter"/>
</dbReference>
<dbReference type="Proteomes" id="UP000053268">
    <property type="component" value="Unassembled WGS sequence"/>
</dbReference>
<sequence length="1361" mass="153849">MDFFNQIYERKLKENNEQIRFWEDHIKALNDVQFKLYSDKLKVPVLVPIGSRILFRGELKHTNEVTTSLGMGYFAKCSTEQAEILRQHRIKDAKSKLDVVMREKEYLEGQKTFKNQTVFNDRPELIEYETEEEDRLWREKHKENLKLYYQNKSKKEELNKDEISDDELWNRLEELELQEELQNELAEDNENMEDVRDSLTYNKKNEDHIENMDQRKYDITKEILDKTVSNDTHINPENTCRLDLLQNVLDKQKELEEKIFEIKNRERNVTKTESDLMSRLDELEQLEEVEDEMDRLDDVLYEPEPADEVEENKNSVKVKRSVSFADQDESETLEITFKHSNVPANEDSYDPKKGILKPSDVYDAFSHLFPETTSILRKTKYKPETTEPSNDLEQSKKINFEFKRDNATNIVFVFDDVKEKELSKQRILDNRHKRPAQQNDNQIGLFYTLDKNLSKKLFGQGGLPKSYMKQTKTFTETSLMVRQPALDVIDCIKSSDLNQPAIRYVLYGEMGTGKTLTLAHLIHYAHDDGFLIVHVPGVSQWLWKVPRLKEMSNSQTREGFVDLPLDAAAWLLHFKTQNQVILKNEDLKISKEYVWSKRETTPAGAPLADLVEQGIARVKFACDVIDALVYEIKQLSNNNKCKTFVAIDGYNCFFYPRTRLSTPTKKVVTPAEVSLTTSFMNITKNDWKNGVIVVTVEDISVPRDHQESYLPRYLLFKKGFEHMDPFVPVKVDRYSEKEFLTCASYYRDRLWLRGPEQIESELKLASAPDNVTLSNAFSNKEPEKNFGANECIKSGLLHVICVLFVSSLALSQANVLQSTVNVKKLQGILEEGLKSKDIGALYFAIKGLKQINAKTPEVCDAMGKGTIMDKEDSLKNLIQLLKKDDSPANYGYVFSLCEHMGCGTWTSSHAEGVLLAADETDARALHFDGGLPATALILGSIARTYKSLKKASPLSEEQRYKFSNYVSGRSVSTPRGAALLLEAATALADDEPSPICIVIKGKKYVTSESDSVEFSITDLIGRPVRGLKPEEVVAQSATRLADDVVVLSKQPLTQKPNEPTTFVLNLGKIKAQYGLYKISLSAGSKTANLNVAVLGEIQVSSMEVGIGDVDGTTSPKVTTIAYPNKLTEVLQADHLQKVSLKFSVRDKYNNPVSVQQAFVRVAPAHPAAAADLEAIYVAEPSAKTYRVELNVGAIAKHLNHQSGAHSLTLYLGDSAVSNPIAWPLGDIHFNFGKDSNALGPVGSESRQSRARGPLPEIVHQFRAAEARPARAVSDVFAACCAAPLLLLLVMWARLAPRLHLPPMPVALVFHLALGASLGLYVLLWLQLSMFATLRYLAPLALLTFISGHRLLRRLAQDKQTR</sequence>
<feature type="domain" description="Ribophorin II C-terminal" evidence="13">
    <location>
        <begin position="1261"/>
        <end position="1357"/>
    </location>
</feature>
<evidence type="ECO:0000259" key="12">
    <source>
        <dbReference type="Pfam" id="PF23861"/>
    </source>
</evidence>
<keyword evidence="4 14" id="KW-0689">Ribosomal protein</keyword>
<reference evidence="14 15" key="1">
    <citation type="journal article" date="2015" name="Nat. Commun.">
        <title>Outbred genome sequencing and CRISPR/Cas9 gene editing in butterflies.</title>
        <authorList>
            <person name="Li X."/>
            <person name="Fan D."/>
            <person name="Zhang W."/>
            <person name="Liu G."/>
            <person name="Zhang L."/>
            <person name="Zhao L."/>
            <person name="Fang X."/>
            <person name="Chen L."/>
            <person name="Dong Y."/>
            <person name="Chen Y."/>
            <person name="Ding Y."/>
            <person name="Zhao R."/>
            <person name="Feng M."/>
            <person name="Zhu Y."/>
            <person name="Feng Y."/>
            <person name="Jiang X."/>
            <person name="Zhu D."/>
            <person name="Xiang H."/>
            <person name="Feng X."/>
            <person name="Li S."/>
            <person name="Wang J."/>
            <person name="Zhang G."/>
            <person name="Kronforst M.R."/>
            <person name="Wang W."/>
        </authorList>
    </citation>
    <scope>NUCLEOTIDE SEQUENCE [LARGE SCALE GENOMIC DNA]</scope>
    <source>
        <strain evidence="14">Ya'a_city_454_Px</strain>
        <tissue evidence="14">Whole body</tissue>
    </source>
</reference>
<dbReference type="Pfam" id="PF02996">
    <property type="entry name" value="Prefoldin"/>
    <property type="match status" value="1"/>
</dbReference>
<keyword evidence="9" id="KW-0472">Membrane</keyword>
<dbReference type="Pfam" id="PF05817">
    <property type="entry name" value="Ribophorin_II"/>
    <property type="match status" value="1"/>
</dbReference>
<evidence type="ECO:0000259" key="10">
    <source>
        <dbReference type="Pfam" id="PF05817"/>
    </source>
</evidence>
<dbReference type="PANTHER" id="PTHR12810">
    <property type="entry name" value="MITOCHONDRIAL 28S RIBOSOMAL PROTEIN S29"/>
    <property type="match status" value="1"/>
</dbReference>
<evidence type="ECO:0000259" key="13">
    <source>
        <dbReference type="Pfam" id="PF25147"/>
    </source>
</evidence>
<feature type="transmembrane region" description="Helical" evidence="9">
    <location>
        <begin position="1306"/>
        <end position="1327"/>
    </location>
</feature>
<name>A0A194Q431_PAPXU</name>
<evidence type="ECO:0000256" key="8">
    <source>
        <dbReference type="SAM" id="Coils"/>
    </source>
</evidence>
<organism evidence="14 15">
    <name type="scientific">Papilio xuthus</name>
    <name type="common">Asian swallowtail butterfly</name>
    <dbReference type="NCBI Taxonomy" id="66420"/>
    <lineage>
        <taxon>Eukaryota</taxon>
        <taxon>Metazoa</taxon>
        <taxon>Ecdysozoa</taxon>
        <taxon>Arthropoda</taxon>
        <taxon>Hexapoda</taxon>
        <taxon>Insecta</taxon>
        <taxon>Pterygota</taxon>
        <taxon>Neoptera</taxon>
        <taxon>Endopterygota</taxon>
        <taxon>Lepidoptera</taxon>
        <taxon>Glossata</taxon>
        <taxon>Ditrysia</taxon>
        <taxon>Papilionoidea</taxon>
        <taxon>Papilionidae</taxon>
        <taxon>Papilioninae</taxon>
        <taxon>Papilio</taxon>
    </lineage>
</organism>
<feature type="coiled-coil region" evidence="8">
    <location>
        <begin position="5"/>
        <end position="32"/>
    </location>
</feature>
<keyword evidence="6" id="KW-0687">Ribonucleoprotein</keyword>
<dbReference type="Gene3D" id="1.10.287.370">
    <property type="match status" value="1"/>
</dbReference>
<dbReference type="InterPro" id="IPR008092">
    <property type="entry name" value="Ribosomal_mS29_met"/>
</dbReference>
<dbReference type="EMBL" id="KQ459465">
    <property type="protein sequence ID" value="KPJ00302.1"/>
    <property type="molecule type" value="Genomic_DNA"/>
</dbReference>
<dbReference type="InterPro" id="IPR056790">
    <property type="entry name" value="Ribophorin_II_C"/>
</dbReference>
<keyword evidence="9" id="KW-1133">Transmembrane helix</keyword>
<comment type="subcellular location">
    <subcellularLocation>
        <location evidence="1">Mitochondrion</location>
    </subcellularLocation>
</comment>
<feature type="transmembrane region" description="Helical" evidence="9">
    <location>
        <begin position="1333"/>
        <end position="1351"/>
    </location>
</feature>
<dbReference type="STRING" id="66420.A0A194Q431"/>